<dbReference type="GO" id="GO:0003677">
    <property type="term" value="F:DNA binding"/>
    <property type="evidence" value="ECO:0007669"/>
    <property type="project" value="UniProtKB-KW"/>
</dbReference>
<dbReference type="PROSITE" id="PS51011">
    <property type="entry name" value="ARID"/>
    <property type="match status" value="2"/>
</dbReference>
<gene>
    <name evidence="3" type="ORF">Tci_025271</name>
</gene>
<feature type="compositionally biased region" description="Basic and acidic residues" evidence="1">
    <location>
        <begin position="126"/>
        <end position="143"/>
    </location>
</feature>
<dbReference type="AlphaFoldDB" id="A0A6L2KUK6"/>
<proteinExistence type="predicted"/>
<dbReference type="GO" id="GO:0008270">
    <property type="term" value="F:zinc ion binding"/>
    <property type="evidence" value="ECO:0007669"/>
    <property type="project" value="InterPro"/>
</dbReference>
<dbReference type="Gene3D" id="1.10.150.60">
    <property type="entry name" value="ARID DNA-binding domain"/>
    <property type="match status" value="2"/>
</dbReference>
<sequence length="578" mass="67987">MCRTYPFSESKWSRPNQRDIGLYNGWYQSKSRRHLRSRQQLHAIQREIRRENEAHLGTCMRKISKDCKEMLKKKLEEIVLHNNTISPPHSSNISENKYKRYKCFHCKQIRHILKNCPTYNKSNGKNTDKDSSENTKESEEDIKPANPTVALKYPERYLVPRVYYAPEVTLNIFSMDLLEKQGFKVIYEHNRCSLVYMFNKSKKEKLYEDILRTKQNQYLEEYFESLANKDVIIKEDLIQIKGNIYSTKVNTFNEYVAFLSLIKQDDVVSQEWDIFRNKFNKVVKWFYNYYLEKPLPGPIPPIIDGVKIYLFDLYKLVEGFGGYLSVHFGQEFGTIGEILGLPKGNGENLKRCYIQYLDVFTTHYKTARSPQQEYKSILKMPTRKIEEGKDKDCLMSHQWNFGKTCAPTAGQMGKGRLEHFGIKLEHTDDGKYDQPGHINQNLERIEMVLQLYLEKSLPGPIPSIIDGVKIYLFDLYKLVEGLGGYLSVHFGQEFGTIGEILGLPKGNGENLKRCYIQYLDVFTSYYKTARSLQQEYKSILKMPTRKIEKGKDRDCLISHQWNFMRLLYPQQVRRDKED</sequence>
<protein>
    <submittedName>
        <fullName evidence="3">ARID DNA-binding domain-containing protein</fullName>
    </submittedName>
</protein>
<dbReference type="InterPro" id="IPR001606">
    <property type="entry name" value="ARID_dom"/>
</dbReference>
<dbReference type="InterPro" id="IPR036875">
    <property type="entry name" value="Znf_CCHC_sf"/>
</dbReference>
<evidence type="ECO:0000256" key="1">
    <source>
        <dbReference type="SAM" id="MobiDB-lite"/>
    </source>
</evidence>
<evidence type="ECO:0000259" key="2">
    <source>
        <dbReference type="PROSITE" id="PS51011"/>
    </source>
</evidence>
<reference evidence="3" key="1">
    <citation type="journal article" date="2019" name="Sci. Rep.">
        <title>Draft genome of Tanacetum cinerariifolium, the natural source of mosquito coil.</title>
        <authorList>
            <person name="Yamashiro T."/>
            <person name="Shiraishi A."/>
            <person name="Satake H."/>
            <person name="Nakayama K."/>
        </authorList>
    </citation>
    <scope>NUCLEOTIDE SEQUENCE</scope>
</reference>
<dbReference type="InterPro" id="IPR036431">
    <property type="entry name" value="ARID_dom_sf"/>
</dbReference>
<dbReference type="EMBL" id="BKCJ010003152">
    <property type="protein sequence ID" value="GEU53293.1"/>
    <property type="molecule type" value="Genomic_DNA"/>
</dbReference>
<evidence type="ECO:0000313" key="3">
    <source>
        <dbReference type="EMBL" id="GEU53293.1"/>
    </source>
</evidence>
<feature type="domain" description="ARID" evidence="2">
    <location>
        <begin position="438"/>
        <end position="527"/>
    </location>
</feature>
<dbReference type="CDD" id="cd16100">
    <property type="entry name" value="ARID"/>
    <property type="match status" value="2"/>
</dbReference>
<dbReference type="SMART" id="SM01014">
    <property type="entry name" value="ARID"/>
    <property type="match status" value="2"/>
</dbReference>
<keyword evidence="3" id="KW-0238">DNA-binding</keyword>
<dbReference type="SUPFAM" id="SSF57756">
    <property type="entry name" value="Retrovirus zinc finger-like domains"/>
    <property type="match status" value="1"/>
</dbReference>
<dbReference type="SUPFAM" id="SSF46774">
    <property type="entry name" value="ARID-like"/>
    <property type="match status" value="2"/>
</dbReference>
<feature type="region of interest" description="Disordered" evidence="1">
    <location>
        <begin position="117"/>
        <end position="143"/>
    </location>
</feature>
<feature type="domain" description="ARID" evidence="2">
    <location>
        <begin position="276"/>
        <end position="365"/>
    </location>
</feature>
<accession>A0A6L2KUK6</accession>
<organism evidence="3">
    <name type="scientific">Tanacetum cinerariifolium</name>
    <name type="common">Dalmatian daisy</name>
    <name type="synonym">Chrysanthemum cinerariifolium</name>
    <dbReference type="NCBI Taxonomy" id="118510"/>
    <lineage>
        <taxon>Eukaryota</taxon>
        <taxon>Viridiplantae</taxon>
        <taxon>Streptophyta</taxon>
        <taxon>Embryophyta</taxon>
        <taxon>Tracheophyta</taxon>
        <taxon>Spermatophyta</taxon>
        <taxon>Magnoliopsida</taxon>
        <taxon>eudicotyledons</taxon>
        <taxon>Gunneridae</taxon>
        <taxon>Pentapetalae</taxon>
        <taxon>asterids</taxon>
        <taxon>campanulids</taxon>
        <taxon>Asterales</taxon>
        <taxon>Asteraceae</taxon>
        <taxon>Asteroideae</taxon>
        <taxon>Anthemideae</taxon>
        <taxon>Anthemidinae</taxon>
        <taxon>Tanacetum</taxon>
    </lineage>
</organism>
<dbReference type="Pfam" id="PF01388">
    <property type="entry name" value="ARID"/>
    <property type="match status" value="2"/>
</dbReference>
<name>A0A6L2KUK6_TANCI</name>
<comment type="caution">
    <text evidence="3">The sequence shown here is derived from an EMBL/GenBank/DDBJ whole genome shotgun (WGS) entry which is preliminary data.</text>
</comment>